<evidence type="ECO:0000256" key="2">
    <source>
        <dbReference type="SAM" id="MobiDB-lite"/>
    </source>
</evidence>
<feature type="compositionally biased region" description="Basic and acidic residues" evidence="2">
    <location>
        <begin position="924"/>
        <end position="948"/>
    </location>
</feature>
<feature type="compositionally biased region" description="Low complexity" evidence="2">
    <location>
        <begin position="78"/>
        <end position="89"/>
    </location>
</feature>
<dbReference type="EMBL" id="CAICTM010001699">
    <property type="protein sequence ID" value="CAB9525619.1"/>
    <property type="molecule type" value="Genomic_DNA"/>
</dbReference>
<comment type="similarity">
    <text evidence="1">Belongs to the peptidase C14B family.</text>
</comment>
<feature type="compositionally biased region" description="Polar residues" evidence="2">
    <location>
        <begin position="63"/>
        <end position="73"/>
    </location>
</feature>
<evidence type="ECO:0000313" key="4">
    <source>
        <dbReference type="EMBL" id="CAB9525619.1"/>
    </source>
</evidence>
<feature type="region of interest" description="Disordered" evidence="2">
    <location>
        <begin position="1"/>
        <end position="106"/>
    </location>
</feature>
<dbReference type="PANTHER" id="PTHR48104:SF30">
    <property type="entry name" value="METACASPASE-1"/>
    <property type="match status" value="1"/>
</dbReference>
<feature type="domain" description="Peptidase C14 caspase" evidence="3">
    <location>
        <begin position="255"/>
        <end position="465"/>
    </location>
</feature>
<evidence type="ECO:0000313" key="5">
    <source>
        <dbReference type="Proteomes" id="UP001153069"/>
    </source>
</evidence>
<feature type="compositionally biased region" description="Basic and acidic residues" evidence="2">
    <location>
        <begin position="689"/>
        <end position="700"/>
    </location>
</feature>
<feature type="region of interest" description="Disordered" evidence="2">
    <location>
        <begin position="886"/>
        <end position="957"/>
    </location>
</feature>
<feature type="compositionally biased region" description="Basic and acidic residues" evidence="2">
    <location>
        <begin position="708"/>
        <end position="727"/>
    </location>
</feature>
<gene>
    <name evidence="4" type="ORF">SEMRO_1701_G292220.1</name>
</gene>
<dbReference type="Gene3D" id="3.40.50.12660">
    <property type="match status" value="1"/>
</dbReference>
<dbReference type="InterPro" id="IPR050452">
    <property type="entry name" value="Metacaspase"/>
</dbReference>
<comment type="caution">
    <text evidence="4">The sequence shown here is derived from an EMBL/GenBank/DDBJ whole genome shotgun (WGS) entry which is preliminary data.</text>
</comment>
<feature type="compositionally biased region" description="Low complexity" evidence="2">
    <location>
        <begin position="745"/>
        <end position="757"/>
    </location>
</feature>
<name>A0A9N8EU90_9STRA</name>
<protein>
    <submittedName>
        <fullName evidence="4">Metacaspase-1B</fullName>
    </submittedName>
</protein>
<evidence type="ECO:0000259" key="3">
    <source>
        <dbReference type="Pfam" id="PF00656"/>
    </source>
</evidence>
<keyword evidence="5" id="KW-1185">Reference proteome</keyword>
<proteinExistence type="inferred from homology"/>
<dbReference type="InterPro" id="IPR011600">
    <property type="entry name" value="Pept_C14_caspase"/>
</dbReference>
<dbReference type="AlphaFoldDB" id="A0A9N8EU90"/>
<dbReference type="Proteomes" id="UP001153069">
    <property type="component" value="Unassembled WGS sequence"/>
</dbReference>
<feature type="compositionally biased region" description="Low complexity" evidence="2">
    <location>
        <begin position="1"/>
        <end position="15"/>
    </location>
</feature>
<reference evidence="4" key="1">
    <citation type="submission" date="2020-06" db="EMBL/GenBank/DDBJ databases">
        <authorList>
            <consortium name="Plant Systems Biology data submission"/>
        </authorList>
    </citation>
    <scope>NUCLEOTIDE SEQUENCE</scope>
    <source>
        <strain evidence="4">D6</strain>
    </source>
</reference>
<sequence length="957" mass="100826">MSTTTTTKRTTARSRTPPPSSGRAKSPTRSTSGATAAPKSPKRTTSTPTTTSQRQSRSHSPVRGSTNSANNRGKSPVRSSGRTSTNSGTANRGKSPVRSSSNATSGGILGGILEGFGHSDNDAFEEKVRKCIPSEFQLLASQDDRTQALEDWYAMEHYNLPVNRQAKKVNAGSVATSALLQIMYENPRRMIACGETEPWNCLEILQQIKKRVKEHSKVEAKPTMSSSRPLGPPRRSGKKDQYAPFYIVPPGYTGKRHALLIAVRVGEGPDLKGSHNDISCMQSFLRLYCGFKEADITVMKDDDIHTDPTKRNILAAFTKLCRLTKRGDVVFIQFSGHGGRTGNNLYICPSDYKRGPVMDEVILRDLIKALPGGVYTTMLVDCCYSGTVGDLPYVLKSTRDGARQEIESYFDTDSREEMMRREKEGGQKYQDFKRARAEQRSLWRLGAMPAKLVYDAANAAAGGAMMVGEGVVHVGMGTAQVAADAVQAAGTGVYQAGNAVGTGVYQAGNVVGTGVYQAGNVVGTGVYQAGNVVGTGVYQAGNVVGTGVYQAGNVVGTGVYQAGNVVGTGVFQAGASVVGAAGSVVGAAGTVAGAGTDMLRRSGTGVASVAGAVAVSPFRRSNTETVKRRSNTDNIRRSNTQTIRRTNTDNMRDSTGVFTALSDAATTVTSSVAGAATTVTRAASPFRRSNTETVRRTSESKEEEDFEEALRKEAINRSRREAAEARARRNGGSMSHSHNDHFDCPVARARPEAVAARLGSRSKSTPKRSVTAPKKIGISVEVRQNGNKASPAGRGKAGKSPIRRVQTLDSPKKSPKKPAIRLISITDVANSMTSAANAAATSAASAANAAATTATSAATAASTAATSAANAAATTATSAATAASTAATTAGGGLRRTVTAPVRGVSPMRTRSTKRSVSPMRRTTSLEEKKAEEQARKDAIERSKREAQAARAAAGRR</sequence>
<feature type="region of interest" description="Disordered" evidence="2">
    <location>
        <begin position="683"/>
        <end position="819"/>
    </location>
</feature>
<accession>A0A9N8EU90</accession>
<dbReference type="Pfam" id="PF00656">
    <property type="entry name" value="Peptidase_C14"/>
    <property type="match status" value="1"/>
</dbReference>
<organism evidence="4 5">
    <name type="scientific">Seminavis robusta</name>
    <dbReference type="NCBI Taxonomy" id="568900"/>
    <lineage>
        <taxon>Eukaryota</taxon>
        <taxon>Sar</taxon>
        <taxon>Stramenopiles</taxon>
        <taxon>Ochrophyta</taxon>
        <taxon>Bacillariophyta</taxon>
        <taxon>Bacillariophyceae</taxon>
        <taxon>Bacillariophycidae</taxon>
        <taxon>Naviculales</taxon>
        <taxon>Naviculaceae</taxon>
        <taxon>Seminavis</taxon>
    </lineage>
</organism>
<dbReference type="PANTHER" id="PTHR48104">
    <property type="entry name" value="METACASPASE-4"/>
    <property type="match status" value="1"/>
</dbReference>
<evidence type="ECO:0000256" key="1">
    <source>
        <dbReference type="ARBA" id="ARBA00009005"/>
    </source>
</evidence>
<dbReference type="OrthoDB" id="3223806at2759"/>
<feature type="region of interest" description="Disordered" evidence="2">
    <location>
        <begin position="215"/>
        <end position="239"/>
    </location>
</feature>
<dbReference type="GO" id="GO:0006508">
    <property type="term" value="P:proteolysis"/>
    <property type="evidence" value="ECO:0007669"/>
    <property type="project" value="InterPro"/>
</dbReference>
<dbReference type="GO" id="GO:0004197">
    <property type="term" value="F:cysteine-type endopeptidase activity"/>
    <property type="evidence" value="ECO:0007669"/>
    <property type="project" value="InterPro"/>
</dbReference>
<feature type="compositionally biased region" description="Low complexity" evidence="2">
    <location>
        <begin position="43"/>
        <end position="61"/>
    </location>
</feature>
<dbReference type="GO" id="GO:0005737">
    <property type="term" value="C:cytoplasm"/>
    <property type="evidence" value="ECO:0007669"/>
    <property type="project" value="TreeGrafter"/>
</dbReference>